<feature type="domain" description="ABC transporter" evidence="5">
    <location>
        <begin position="8"/>
        <end position="237"/>
    </location>
</feature>
<dbReference type="OrthoDB" id="9802264at2"/>
<name>A3K4I1_SAGS3</name>
<evidence type="ECO:0000256" key="2">
    <source>
        <dbReference type="ARBA" id="ARBA00022448"/>
    </source>
</evidence>
<gene>
    <name evidence="6" type="ORF">SSE37_01465</name>
</gene>
<evidence type="ECO:0000256" key="4">
    <source>
        <dbReference type="ARBA" id="ARBA00022840"/>
    </source>
</evidence>
<keyword evidence="3" id="KW-0547">Nucleotide-binding</keyword>
<keyword evidence="2" id="KW-0813">Transport</keyword>
<evidence type="ECO:0000259" key="5">
    <source>
        <dbReference type="PROSITE" id="PS50893"/>
    </source>
</evidence>
<dbReference type="InterPro" id="IPR027417">
    <property type="entry name" value="P-loop_NTPase"/>
</dbReference>
<dbReference type="Gene3D" id="3.40.50.300">
    <property type="entry name" value="P-loop containing nucleotide triphosphate hydrolases"/>
    <property type="match status" value="1"/>
</dbReference>
<dbReference type="PANTHER" id="PTHR42788:SF13">
    <property type="entry name" value="ALIPHATIC SULFONATES IMPORT ATP-BINDING PROTEIN SSUB"/>
    <property type="match status" value="1"/>
</dbReference>
<proteinExistence type="inferred from homology"/>
<accession>A3K4I1</accession>
<dbReference type="PANTHER" id="PTHR42788">
    <property type="entry name" value="TAURINE IMPORT ATP-BINDING PROTEIN-RELATED"/>
    <property type="match status" value="1"/>
</dbReference>
<dbReference type="Proteomes" id="UP000005713">
    <property type="component" value="Unassembled WGS sequence"/>
</dbReference>
<dbReference type="PROSITE" id="PS00211">
    <property type="entry name" value="ABC_TRANSPORTER_1"/>
    <property type="match status" value="1"/>
</dbReference>
<dbReference type="SMART" id="SM00382">
    <property type="entry name" value="AAA"/>
    <property type="match status" value="1"/>
</dbReference>
<dbReference type="RefSeq" id="WP_005859597.1">
    <property type="nucleotide sequence ID" value="NZ_AAYA01000007.1"/>
</dbReference>
<dbReference type="SUPFAM" id="SSF52540">
    <property type="entry name" value="P-loop containing nucleoside triphosphate hydrolases"/>
    <property type="match status" value="1"/>
</dbReference>
<reference evidence="6 7" key="1">
    <citation type="submission" date="2006-06" db="EMBL/GenBank/DDBJ databases">
        <authorList>
            <person name="Moran M.A."/>
            <person name="Ferriera S."/>
            <person name="Johnson J."/>
            <person name="Kravitz S."/>
            <person name="Beeson K."/>
            <person name="Sutton G."/>
            <person name="Rogers Y.-H."/>
            <person name="Friedman R."/>
            <person name="Frazier M."/>
            <person name="Venter J.C."/>
        </authorList>
    </citation>
    <scope>NUCLEOTIDE SEQUENCE [LARGE SCALE GENOMIC DNA]</scope>
    <source>
        <strain evidence="6 7">E-37</strain>
    </source>
</reference>
<evidence type="ECO:0000313" key="6">
    <source>
        <dbReference type="EMBL" id="EBA07880.1"/>
    </source>
</evidence>
<dbReference type="InterPro" id="IPR003593">
    <property type="entry name" value="AAA+_ATPase"/>
</dbReference>
<dbReference type="Pfam" id="PF00005">
    <property type="entry name" value="ABC_tran"/>
    <property type="match status" value="1"/>
</dbReference>
<organism evidence="6 7">
    <name type="scientific">Sagittula stellata (strain ATCC 700073 / DSM 11524 / E-37)</name>
    <dbReference type="NCBI Taxonomy" id="388399"/>
    <lineage>
        <taxon>Bacteria</taxon>
        <taxon>Pseudomonadati</taxon>
        <taxon>Pseudomonadota</taxon>
        <taxon>Alphaproteobacteria</taxon>
        <taxon>Rhodobacterales</taxon>
        <taxon>Roseobacteraceae</taxon>
        <taxon>Sagittula</taxon>
    </lineage>
</organism>
<comment type="similarity">
    <text evidence="1">Belongs to the ABC transporter superfamily.</text>
</comment>
<keyword evidence="7" id="KW-1185">Reference proteome</keyword>
<evidence type="ECO:0000256" key="3">
    <source>
        <dbReference type="ARBA" id="ARBA00022741"/>
    </source>
</evidence>
<protein>
    <submittedName>
        <fullName evidence="6">ABC transporter ATP-binding protein</fullName>
    </submittedName>
</protein>
<dbReference type="EMBL" id="AAYA01000007">
    <property type="protein sequence ID" value="EBA07880.1"/>
    <property type="molecule type" value="Genomic_DNA"/>
</dbReference>
<dbReference type="GO" id="GO:0005524">
    <property type="term" value="F:ATP binding"/>
    <property type="evidence" value="ECO:0007669"/>
    <property type="project" value="UniProtKB-KW"/>
</dbReference>
<evidence type="ECO:0000313" key="7">
    <source>
        <dbReference type="Proteomes" id="UP000005713"/>
    </source>
</evidence>
<dbReference type="PROSITE" id="PS50893">
    <property type="entry name" value="ABC_TRANSPORTER_2"/>
    <property type="match status" value="1"/>
</dbReference>
<dbReference type="GO" id="GO:0016887">
    <property type="term" value="F:ATP hydrolysis activity"/>
    <property type="evidence" value="ECO:0007669"/>
    <property type="project" value="InterPro"/>
</dbReference>
<sequence>MTQDRKALRVQGATKAYETGSGQVHALQDVDLTVEQGEFISVVGPSGCGKTTLLWSIAGLHQLSSGEISLGPDKIRKPHHAIGMMFQLANLLPWRTIQQNIEFPFEIRRKTPDRKKIAALLERVGLGGFGAKMPKELSGGMQQRASIVRALASDPEVLLMDEPFGALDAFTRDEMNLLMEEIWEETRKTIMLITHSIQEAVFLSNKVYVMSARPGRMHRVFEVPFERPRNLKLMETKAFFDLVNEIKAEIQHQPSSASAAVAAE</sequence>
<dbReference type="InterPro" id="IPR003439">
    <property type="entry name" value="ABC_transporter-like_ATP-bd"/>
</dbReference>
<dbReference type="InterPro" id="IPR017871">
    <property type="entry name" value="ABC_transporter-like_CS"/>
</dbReference>
<keyword evidence="4 6" id="KW-0067">ATP-binding</keyword>
<dbReference type="AlphaFoldDB" id="A3K4I1"/>
<dbReference type="InterPro" id="IPR050166">
    <property type="entry name" value="ABC_transporter_ATP-bind"/>
</dbReference>
<dbReference type="CDD" id="cd03293">
    <property type="entry name" value="ABC_NrtD_SsuB_transporters"/>
    <property type="match status" value="1"/>
</dbReference>
<dbReference type="eggNOG" id="COG1116">
    <property type="taxonomic scope" value="Bacteria"/>
</dbReference>
<comment type="caution">
    <text evidence="6">The sequence shown here is derived from an EMBL/GenBank/DDBJ whole genome shotgun (WGS) entry which is preliminary data.</text>
</comment>
<evidence type="ECO:0000256" key="1">
    <source>
        <dbReference type="ARBA" id="ARBA00005417"/>
    </source>
</evidence>